<dbReference type="VEuPathDB" id="FungiDB:DEHA2G00440g"/>
<dbReference type="InParanoid" id="Q6BJR9"/>
<dbReference type="SUPFAM" id="SSF74731">
    <property type="entry name" value="Ribosomal protein L20"/>
    <property type="match status" value="1"/>
</dbReference>
<evidence type="ECO:0000313" key="1">
    <source>
        <dbReference type="EMBL" id="CAG89996.2"/>
    </source>
</evidence>
<dbReference type="HOGENOM" id="CLU_3242125_0_0_1"/>
<gene>
    <name evidence="1" type="ordered locus">DEHA2G00440g</name>
</gene>
<dbReference type="EMBL" id="CR382139">
    <property type="protein sequence ID" value="CAG89996.2"/>
    <property type="molecule type" value="Genomic_DNA"/>
</dbReference>
<sequence>MTKRQKKEKQMHYFWILRISPYIEVAQSFYSKKTHILIKYAIR</sequence>
<dbReference type="RefSeq" id="XP_461552.2">
    <property type="nucleotide sequence ID" value="XM_461552.1"/>
</dbReference>
<keyword evidence="2" id="KW-1185">Reference proteome</keyword>
<evidence type="ECO:0000313" key="2">
    <source>
        <dbReference type="Proteomes" id="UP000000599"/>
    </source>
</evidence>
<protein>
    <submittedName>
        <fullName evidence="1">DEHA2G00440p</fullName>
    </submittedName>
</protein>
<dbReference type="Proteomes" id="UP000000599">
    <property type="component" value="Chromosome G"/>
</dbReference>
<dbReference type="AlphaFoldDB" id="Q6BJR9"/>
<dbReference type="KEGG" id="dha:DEHA2G00440g"/>
<dbReference type="GeneID" id="2904412"/>
<reference evidence="1 2" key="1">
    <citation type="journal article" date="2004" name="Nature">
        <title>Genome evolution in yeasts.</title>
        <authorList>
            <consortium name="Genolevures"/>
            <person name="Dujon B."/>
            <person name="Sherman D."/>
            <person name="Fischer G."/>
            <person name="Durrens P."/>
            <person name="Casaregola S."/>
            <person name="Lafontaine I."/>
            <person name="de Montigny J."/>
            <person name="Marck C."/>
            <person name="Neuveglise C."/>
            <person name="Talla E."/>
            <person name="Goffard N."/>
            <person name="Frangeul L."/>
            <person name="Aigle M."/>
            <person name="Anthouard V."/>
            <person name="Babour A."/>
            <person name="Barbe V."/>
            <person name="Barnay S."/>
            <person name="Blanchin S."/>
            <person name="Beckerich J.M."/>
            <person name="Beyne E."/>
            <person name="Bleykasten C."/>
            <person name="Boisrame A."/>
            <person name="Boyer J."/>
            <person name="Cattolico L."/>
            <person name="Confanioleri F."/>
            <person name="de Daruvar A."/>
            <person name="Despons L."/>
            <person name="Fabre E."/>
            <person name="Fairhead C."/>
            <person name="Ferry-Dumazet H."/>
            <person name="Groppi A."/>
            <person name="Hantraye F."/>
            <person name="Hennequin C."/>
            <person name="Jauniaux N."/>
            <person name="Joyet P."/>
            <person name="Kachouri R."/>
            <person name="Kerrest A."/>
            <person name="Koszul R."/>
            <person name="Lemaire M."/>
            <person name="Lesur I."/>
            <person name="Ma L."/>
            <person name="Muller H."/>
            <person name="Nicaud J.M."/>
            <person name="Nikolski M."/>
            <person name="Oztas S."/>
            <person name="Ozier-Kalogeropoulos O."/>
            <person name="Pellenz S."/>
            <person name="Potier S."/>
            <person name="Richard G.F."/>
            <person name="Straub M.L."/>
            <person name="Suleau A."/>
            <person name="Swennene D."/>
            <person name="Tekaia F."/>
            <person name="Wesolowski-Louvel M."/>
            <person name="Westhof E."/>
            <person name="Wirth B."/>
            <person name="Zeniou-Meyer M."/>
            <person name="Zivanovic I."/>
            <person name="Bolotin-Fukuhara M."/>
            <person name="Thierry A."/>
            <person name="Bouchier C."/>
            <person name="Caudron B."/>
            <person name="Scarpelli C."/>
            <person name="Gaillardin C."/>
            <person name="Weissenbach J."/>
            <person name="Wincker P."/>
            <person name="Souciet J.L."/>
        </authorList>
    </citation>
    <scope>NUCLEOTIDE SEQUENCE [LARGE SCALE GENOMIC DNA]</scope>
    <source>
        <strain evidence="2">ATCC 36239 / CBS 767 / BCRC 21394 / JCM 1990 / NBRC 0083 / IGC 2968</strain>
    </source>
</reference>
<accession>Q6BJR9</accession>
<dbReference type="InterPro" id="IPR035566">
    <property type="entry name" value="Ribosomal_protein_bL20_C"/>
</dbReference>
<proteinExistence type="predicted"/>
<organism evidence="1 2">
    <name type="scientific">Debaryomyces hansenii (strain ATCC 36239 / CBS 767 / BCRC 21394 / JCM 1990 / NBRC 0083 / IGC 2968)</name>
    <name type="common">Yeast</name>
    <name type="synonym">Torulaspora hansenii</name>
    <dbReference type="NCBI Taxonomy" id="284592"/>
    <lineage>
        <taxon>Eukaryota</taxon>
        <taxon>Fungi</taxon>
        <taxon>Dikarya</taxon>
        <taxon>Ascomycota</taxon>
        <taxon>Saccharomycotina</taxon>
        <taxon>Pichiomycetes</taxon>
        <taxon>Debaryomycetaceae</taxon>
        <taxon>Debaryomyces</taxon>
    </lineage>
</organism>
<name>Q6BJR9_DEBHA</name>